<protein>
    <recommendedName>
        <fullName evidence="4">Membrane protein 6-pyruvoyl-tetrahydropterin synthase-related domain-containing protein</fullName>
    </recommendedName>
</protein>
<feature type="transmembrane region" description="Helical" evidence="1">
    <location>
        <begin position="99"/>
        <end position="118"/>
    </location>
</feature>
<dbReference type="AlphaFoldDB" id="A0A2R7Y0S5"/>
<sequence>MPGWRRYAPIPLMLLIATLAVLQAHPLFLGEYTWNLASIEGAYIAQSRLLRENFPVPGWNPLWYGGHPFKLSYSPGFLYVVNAFSILLNVGIGEAYRRVSAFSLILLPLALYVLAWRLSGSHVPAFLTSLLYVALPSAHRAVYAYPSVPPCPDQITVTALYGETPHVLGLALAFLTAALFYHYTVKGKRVYAVLLPLAVCFVNLTNLIAAVSLAVIMVGIAALRGWDAVKRLSLVYLLAIGLGTFAYDPEYIQAAVIHGQMTGGTPPLTIPTVVVILAVLAASYAASRYVYSKTSSFFTAAALLLSSSFLLVALFNRFAGIGLLPQAVRYGPEFDAFLYGLVGSSLSVLFMRLRRGLAVTLAVILSALMLASFVNGLAYSQAVLRPGDVERSIEKQVADELSTLLSDRFGPRAYATGSIAFWLNVFTDVPQVRGGYDEVAGSFSPLWSHVSYLINTNRNSSLILLWLKAYNVKYVLVDMPWAALPYKDYLYPEKFEEILKAVKEVGGVRVYEVPLSCPEPLQLVKTEAHVPVIGNIFDVKNLHSYLKLVDGCYGEASLQYAVENNNRIKVRVYNLDGEHSLLFKTNYDDGWVAYVNGKKLPSKVVGPNFILFEMNGVRGDAEVEIRYSSRPIDLLYDAFSAVVLVAMLVYYIRGSSFTA</sequence>
<feature type="transmembrane region" description="Helical" evidence="1">
    <location>
        <begin position="336"/>
        <end position="353"/>
    </location>
</feature>
<dbReference type="Proteomes" id="UP000244066">
    <property type="component" value="Unassembled WGS sequence"/>
</dbReference>
<evidence type="ECO:0000313" key="2">
    <source>
        <dbReference type="EMBL" id="PUA31146.1"/>
    </source>
</evidence>
<feature type="transmembrane region" description="Helical" evidence="1">
    <location>
        <begin position="190"/>
        <end position="223"/>
    </location>
</feature>
<proteinExistence type="predicted"/>
<keyword evidence="1" id="KW-0472">Membrane</keyword>
<dbReference type="EMBL" id="NDWU01000025">
    <property type="protein sequence ID" value="PUA31146.1"/>
    <property type="molecule type" value="Genomic_DNA"/>
</dbReference>
<accession>A0A2R7Y0S5</accession>
<keyword evidence="1" id="KW-0812">Transmembrane</keyword>
<feature type="transmembrane region" description="Helical" evidence="1">
    <location>
        <begin position="634"/>
        <end position="652"/>
    </location>
</feature>
<keyword evidence="1" id="KW-1133">Transmembrane helix</keyword>
<feature type="transmembrane region" description="Helical" evidence="1">
    <location>
        <begin position="166"/>
        <end position="183"/>
    </location>
</feature>
<feature type="transmembrane region" description="Helical" evidence="1">
    <location>
        <begin position="71"/>
        <end position="92"/>
    </location>
</feature>
<feature type="transmembrane region" description="Helical" evidence="1">
    <location>
        <begin position="297"/>
        <end position="315"/>
    </location>
</feature>
<evidence type="ECO:0000313" key="3">
    <source>
        <dbReference type="Proteomes" id="UP000244066"/>
    </source>
</evidence>
<gene>
    <name evidence="2" type="ORF">B9J98_07590</name>
</gene>
<feature type="transmembrane region" description="Helical" evidence="1">
    <location>
        <begin position="359"/>
        <end position="378"/>
    </location>
</feature>
<name>A0A2R7Y0S5_9ARCH</name>
<reference evidence="2 3" key="1">
    <citation type="submission" date="2017-04" db="EMBL/GenBank/DDBJ databases">
        <title>Draft Aigarchaeota genome from a New Zealand hot spring.</title>
        <authorList>
            <person name="Reysenbach A.-L."/>
            <person name="Donaho J.A."/>
            <person name="Gerhart J."/>
            <person name="Kelley J.F."/>
            <person name="Kouba K."/>
            <person name="Podar M."/>
            <person name="Stott M."/>
        </authorList>
    </citation>
    <scope>NUCLEOTIDE SEQUENCE [LARGE SCALE GENOMIC DNA]</scope>
    <source>
        <strain evidence="2">NZ13_MG1</strain>
    </source>
</reference>
<evidence type="ECO:0000256" key="1">
    <source>
        <dbReference type="SAM" id="Phobius"/>
    </source>
</evidence>
<feature type="transmembrane region" description="Helical" evidence="1">
    <location>
        <begin position="268"/>
        <end position="291"/>
    </location>
</feature>
<comment type="caution">
    <text evidence="2">The sequence shown here is derived from an EMBL/GenBank/DDBJ whole genome shotgun (WGS) entry which is preliminary data.</text>
</comment>
<organism evidence="2 3">
    <name type="scientific">Candidatus Terraquivivens tikiterensis</name>
    <dbReference type="NCBI Taxonomy" id="1980982"/>
    <lineage>
        <taxon>Archaea</taxon>
        <taxon>Nitrososphaerota</taxon>
        <taxon>Candidatus Wolframiiraptoraceae</taxon>
        <taxon>Candidatus Terraquivivens</taxon>
    </lineage>
</organism>
<evidence type="ECO:0008006" key="4">
    <source>
        <dbReference type="Google" id="ProtNLM"/>
    </source>
</evidence>